<name>A0ACD3A1B3_9AGAR</name>
<accession>A0ACD3A1B3</accession>
<sequence length="107" mass="11703">MVNNTPPPPVPPLPYIPHSGQPTCLYPRSPTASVFSVPPPQSSRFISASTSSSSQGPHAMSTTQLRPTLSRTSFLLDLPPSPPIHKERECRRLRKKSRPLPQQLALA</sequence>
<dbReference type="Proteomes" id="UP000308600">
    <property type="component" value="Unassembled WGS sequence"/>
</dbReference>
<dbReference type="EMBL" id="ML209005">
    <property type="protein sequence ID" value="TFK59351.1"/>
    <property type="molecule type" value="Genomic_DNA"/>
</dbReference>
<reference evidence="1 2" key="1">
    <citation type="journal article" date="2019" name="Nat. Ecol. Evol.">
        <title>Megaphylogeny resolves global patterns of mushroom evolution.</title>
        <authorList>
            <person name="Varga T."/>
            <person name="Krizsan K."/>
            <person name="Foldi C."/>
            <person name="Dima B."/>
            <person name="Sanchez-Garcia M."/>
            <person name="Sanchez-Ramirez S."/>
            <person name="Szollosi G.J."/>
            <person name="Szarkandi J.G."/>
            <person name="Papp V."/>
            <person name="Albert L."/>
            <person name="Andreopoulos W."/>
            <person name="Angelini C."/>
            <person name="Antonin V."/>
            <person name="Barry K.W."/>
            <person name="Bougher N.L."/>
            <person name="Buchanan P."/>
            <person name="Buyck B."/>
            <person name="Bense V."/>
            <person name="Catcheside P."/>
            <person name="Chovatia M."/>
            <person name="Cooper J."/>
            <person name="Damon W."/>
            <person name="Desjardin D."/>
            <person name="Finy P."/>
            <person name="Geml J."/>
            <person name="Haridas S."/>
            <person name="Hughes K."/>
            <person name="Justo A."/>
            <person name="Karasinski D."/>
            <person name="Kautmanova I."/>
            <person name="Kiss B."/>
            <person name="Kocsube S."/>
            <person name="Kotiranta H."/>
            <person name="LaButti K.M."/>
            <person name="Lechner B.E."/>
            <person name="Liimatainen K."/>
            <person name="Lipzen A."/>
            <person name="Lukacs Z."/>
            <person name="Mihaltcheva S."/>
            <person name="Morgado L.N."/>
            <person name="Niskanen T."/>
            <person name="Noordeloos M.E."/>
            <person name="Ohm R.A."/>
            <person name="Ortiz-Santana B."/>
            <person name="Ovrebo C."/>
            <person name="Racz N."/>
            <person name="Riley R."/>
            <person name="Savchenko A."/>
            <person name="Shiryaev A."/>
            <person name="Soop K."/>
            <person name="Spirin V."/>
            <person name="Szebenyi C."/>
            <person name="Tomsovsky M."/>
            <person name="Tulloss R.E."/>
            <person name="Uehling J."/>
            <person name="Grigoriev I.V."/>
            <person name="Vagvolgyi C."/>
            <person name="Papp T."/>
            <person name="Martin F.M."/>
            <person name="Miettinen O."/>
            <person name="Hibbett D.S."/>
            <person name="Nagy L.G."/>
        </authorList>
    </citation>
    <scope>NUCLEOTIDE SEQUENCE [LARGE SCALE GENOMIC DNA]</scope>
    <source>
        <strain evidence="1 2">NL-1719</strain>
    </source>
</reference>
<organism evidence="1 2">
    <name type="scientific">Pluteus cervinus</name>
    <dbReference type="NCBI Taxonomy" id="181527"/>
    <lineage>
        <taxon>Eukaryota</taxon>
        <taxon>Fungi</taxon>
        <taxon>Dikarya</taxon>
        <taxon>Basidiomycota</taxon>
        <taxon>Agaricomycotina</taxon>
        <taxon>Agaricomycetes</taxon>
        <taxon>Agaricomycetidae</taxon>
        <taxon>Agaricales</taxon>
        <taxon>Pluteineae</taxon>
        <taxon>Pluteaceae</taxon>
        <taxon>Pluteus</taxon>
    </lineage>
</organism>
<keyword evidence="2" id="KW-1185">Reference proteome</keyword>
<evidence type="ECO:0000313" key="1">
    <source>
        <dbReference type="EMBL" id="TFK59351.1"/>
    </source>
</evidence>
<proteinExistence type="predicted"/>
<gene>
    <name evidence="1" type="ORF">BDN72DRAFT_905933</name>
</gene>
<protein>
    <submittedName>
        <fullName evidence="1">Uncharacterized protein</fullName>
    </submittedName>
</protein>
<evidence type="ECO:0000313" key="2">
    <source>
        <dbReference type="Proteomes" id="UP000308600"/>
    </source>
</evidence>